<keyword evidence="2" id="KW-1185">Reference proteome</keyword>
<sequence>MANPCGNEDGTGPRRLRDERRAVLAGSLPGYLPRPGEEVDG</sequence>
<dbReference type="EMBL" id="JBHUKR010000004">
    <property type="protein sequence ID" value="MFD2415745.1"/>
    <property type="molecule type" value="Genomic_DNA"/>
</dbReference>
<evidence type="ECO:0000313" key="2">
    <source>
        <dbReference type="Proteomes" id="UP001597417"/>
    </source>
</evidence>
<proteinExistence type="predicted"/>
<dbReference type="RefSeq" id="WP_378261816.1">
    <property type="nucleotide sequence ID" value="NZ_JBHUKR010000004.1"/>
</dbReference>
<gene>
    <name evidence="1" type="ORF">ACFSXZ_05325</name>
</gene>
<dbReference type="Proteomes" id="UP001597417">
    <property type="component" value="Unassembled WGS sequence"/>
</dbReference>
<organism evidence="1 2">
    <name type="scientific">Amycolatopsis pigmentata</name>
    <dbReference type="NCBI Taxonomy" id="450801"/>
    <lineage>
        <taxon>Bacteria</taxon>
        <taxon>Bacillati</taxon>
        <taxon>Actinomycetota</taxon>
        <taxon>Actinomycetes</taxon>
        <taxon>Pseudonocardiales</taxon>
        <taxon>Pseudonocardiaceae</taxon>
        <taxon>Amycolatopsis</taxon>
    </lineage>
</organism>
<reference evidence="2" key="1">
    <citation type="journal article" date="2019" name="Int. J. Syst. Evol. Microbiol.">
        <title>The Global Catalogue of Microorganisms (GCM) 10K type strain sequencing project: providing services to taxonomists for standard genome sequencing and annotation.</title>
        <authorList>
            <consortium name="The Broad Institute Genomics Platform"/>
            <consortium name="The Broad Institute Genome Sequencing Center for Infectious Disease"/>
            <person name="Wu L."/>
            <person name="Ma J."/>
        </authorList>
    </citation>
    <scope>NUCLEOTIDE SEQUENCE [LARGE SCALE GENOMIC DNA]</scope>
    <source>
        <strain evidence="2">CGMCC 4.7645</strain>
    </source>
</reference>
<evidence type="ECO:0000313" key="1">
    <source>
        <dbReference type="EMBL" id="MFD2415745.1"/>
    </source>
</evidence>
<protein>
    <submittedName>
        <fullName evidence="1">Uncharacterized protein</fullName>
    </submittedName>
</protein>
<comment type="caution">
    <text evidence="1">The sequence shown here is derived from an EMBL/GenBank/DDBJ whole genome shotgun (WGS) entry which is preliminary data.</text>
</comment>
<name>A0ABW5FMA3_9PSEU</name>
<accession>A0ABW5FMA3</accession>